<proteinExistence type="inferred from homology"/>
<dbReference type="Pfam" id="PF14062">
    <property type="entry name" value="DUF4253"/>
    <property type="match status" value="1"/>
</dbReference>
<feature type="transmembrane region" description="Helical" evidence="8">
    <location>
        <begin position="689"/>
        <end position="716"/>
    </location>
</feature>
<dbReference type="InterPro" id="IPR050250">
    <property type="entry name" value="Macrolide_Exporter_MacB"/>
</dbReference>
<keyword evidence="4 8" id="KW-1133">Transmembrane helix</keyword>
<evidence type="ECO:0000256" key="5">
    <source>
        <dbReference type="ARBA" id="ARBA00023136"/>
    </source>
</evidence>
<feature type="compositionally biased region" description="Basic residues" evidence="7">
    <location>
        <begin position="851"/>
        <end position="862"/>
    </location>
</feature>
<dbReference type="RefSeq" id="WP_185024045.1">
    <property type="nucleotide sequence ID" value="NZ_JACHMQ010000001.1"/>
</dbReference>
<evidence type="ECO:0000256" key="3">
    <source>
        <dbReference type="ARBA" id="ARBA00022692"/>
    </source>
</evidence>
<dbReference type="PANTHER" id="PTHR30572:SF4">
    <property type="entry name" value="ABC TRANSPORTER PERMEASE YTRF"/>
    <property type="match status" value="1"/>
</dbReference>
<feature type="transmembrane region" description="Helical" evidence="8">
    <location>
        <begin position="300"/>
        <end position="322"/>
    </location>
</feature>
<feature type="transmembrane region" description="Helical" evidence="8">
    <location>
        <begin position="249"/>
        <end position="269"/>
    </location>
</feature>
<evidence type="ECO:0000256" key="6">
    <source>
        <dbReference type="ARBA" id="ARBA00038076"/>
    </source>
</evidence>
<evidence type="ECO:0000313" key="12">
    <source>
        <dbReference type="Proteomes" id="UP000546324"/>
    </source>
</evidence>
<evidence type="ECO:0000256" key="2">
    <source>
        <dbReference type="ARBA" id="ARBA00022475"/>
    </source>
</evidence>
<feature type="region of interest" description="Disordered" evidence="7">
    <location>
        <begin position="811"/>
        <end position="904"/>
    </location>
</feature>
<dbReference type="EMBL" id="JACHMQ010000001">
    <property type="protein sequence ID" value="MBB6394381.1"/>
    <property type="molecule type" value="Genomic_DNA"/>
</dbReference>
<dbReference type="InterPro" id="IPR003838">
    <property type="entry name" value="ABC3_permease_C"/>
</dbReference>
<dbReference type="AlphaFoldDB" id="A0A7X0KXI7"/>
<dbReference type="Proteomes" id="UP000546324">
    <property type="component" value="Unassembled WGS sequence"/>
</dbReference>
<feature type="transmembrane region" description="Helical" evidence="8">
    <location>
        <begin position="465"/>
        <end position="489"/>
    </location>
</feature>
<accession>A0A7X0KXI7</accession>
<evidence type="ECO:0000259" key="9">
    <source>
        <dbReference type="Pfam" id="PF02687"/>
    </source>
</evidence>
<keyword evidence="11" id="KW-0131">Cell cycle</keyword>
<dbReference type="PROSITE" id="PS51257">
    <property type="entry name" value="PROKAR_LIPOPROTEIN"/>
    <property type="match status" value="1"/>
</dbReference>
<keyword evidence="2" id="KW-1003">Cell membrane</keyword>
<sequence length="1191" mass="122641">MKRGAGKGGGAFAGIFVALAFAATLVGACGVLLESALRAHAPVERFGAAAAVVTGPRSVTDRLGRFADEPEEQSRPLTEPAPVPVAAAARLRAVPGVRDVVADVSFPAVLSSGRPVAGHGWESAALRPYRLSAGRAPRAPDEVVLSRSSGAAPGAVVRVQVDGPARPYRVSGLVAEGPDAAFFTGATAAALDGRPGFADALAVLGDPDEDALRGAVPGLAVSSGAARGDAEDPAVAAARPDIVELSASLGGVAVLTALVVVGGLIVLSVRERAREFALLRAVGATPGQVRGRLLRETLRVGAPAALTGGALSLGAGAAMHAAMVREGVLPDGFGLALGPLPVLAAVAVTLVAATATAFLASLRQSRIRPVQALGEAAAENPRLPRWRVVTGAAFLVAGLNALGFSAGATGAAANASIGGLVISLVVATAFLGPLVARAGNRVLGRAARAASPVAGRMAQHAAGAAALRAGSLITPVALAVAFAGVQLFAQSTVAHAARTQAQDGNRADQIVVAAGPGLPSGVAEAARRVPGVTAATPVKRTTVVMAVKELGEKNLRSLNGSGVGADAAAALDPGVSSGRLGDLRGDAVALSRDVAGGLRVGATASLWLADGTRIRARVVAVYDRGLGFGDVLLPRDLVAAHSASPLDDRVLVRGRADLSAVTAAYAGATVLSPDAFQAGLSQEIRLQGFVSLLVVAAITGFILIGLVTTLALATAARRREFALLRLVGATRRQVLRMLRFEAAIVLGTGITAGALIAAVTLTAFAARVTGLPLPSVPPVTCAVILLGVAGSGAAAILLPARAVLRRRTPSLPHLKGASREQLHPLDPDLHPHRRERPVEPGPRGRLDPDRRQRRHRPRRRGRPDRPAAPRPPRALTPTGPPGPTAEPHGSPPGRPPPPLRSPLACSVPERREMDDVEVRHLPGDLPQLFDGGAGDGAPVRTLSVPLPDGDLVWPDPGYPQRQVLLRPAFWLSDEPAGGETWARFRAEHPRSGLWPLLMDESDQPWAAGQIAPEPVAEIGNYHPHAFMYEVWADWAEQAADDDHDDLAPYGRHCPGPAPAGVPLDDPGAMADRHARALAARGLSLGLVAVERGADALAAVGWQGALNHNEWTAPLSAVLRSWEDRFGARVVALGFNTLELSVAAPPVSTRHAVHVAAEHWAFCPDILFQGPGTLAGYAEEIRGKTNWSFWWD</sequence>
<keyword evidence="3 8" id="KW-0812">Transmembrane</keyword>
<keyword evidence="5 8" id="KW-0472">Membrane</keyword>
<feature type="transmembrane region" description="Helical" evidence="8">
    <location>
        <begin position="388"/>
        <end position="409"/>
    </location>
</feature>
<reference evidence="11 12" key="1">
    <citation type="submission" date="2020-08" db="EMBL/GenBank/DDBJ databases">
        <title>Sequencing the genomes of 1000 actinobacteria strains.</title>
        <authorList>
            <person name="Klenk H.-P."/>
        </authorList>
    </citation>
    <scope>NUCLEOTIDE SEQUENCE [LARGE SCALE GENOMIC DNA]</scope>
    <source>
        <strain evidence="11 12">DSM 43675</strain>
    </source>
</reference>
<evidence type="ECO:0000256" key="4">
    <source>
        <dbReference type="ARBA" id="ARBA00022989"/>
    </source>
</evidence>
<comment type="similarity">
    <text evidence="6">Belongs to the ABC-4 integral membrane protein family.</text>
</comment>
<evidence type="ECO:0000256" key="7">
    <source>
        <dbReference type="SAM" id="MobiDB-lite"/>
    </source>
</evidence>
<name>A0A7X0KXI7_9ACTN</name>
<dbReference type="InterPro" id="IPR025349">
    <property type="entry name" value="DUF4253"/>
</dbReference>
<keyword evidence="12" id="KW-1185">Reference proteome</keyword>
<evidence type="ECO:0000259" key="10">
    <source>
        <dbReference type="Pfam" id="PF14062"/>
    </source>
</evidence>
<gene>
    <name evidence="11" type="ORF">BKA00_001295</name>
</gene>
<feature type="transmembrane region" description="Helical" evidence="8">
    <location>
        <begin position="342"/>
        <end position="362"/>
    </location>
</feature>
<protein>
    <submittedName>
        <fullName evidence="11">Cell division protein FtsX</fullName>
    </submittedName>
</protein>
<evidence type="ECO:0000256" key="8">
    <source>
        <dbReference type="SAM" id="Phobius"/>
    </source>
</evidence>
<dbReference type="GO" id="GO:0022857">
    <property type="term" value="F:transmembrane transporter activity"/>
    <property type="evidence" value="ECO:0007669"/>
    <property type="project" value="TreeGrafter"/>
</dbReference>
<evidence type="ECO:0000256" key="1">
    <source>
        <dbReference type="ARBA" id="ARBA00004651"/>
    </source>
</evidence>
<keyword evidence="11" id="KW-0132">Cell division</keyword>
<feature type="transmembrane region" description="Helical" evidence="8">
    <location>
        <begin position="415"/>
        <end position="436"/>
    </location>
</feature>
<organism evidence="11 12">
    <name type="scientific">Actinomadura coerulea</name>
    <dbReference type="NCBI Taxonomy" id="46159"/>
    <lineage>
        <taxon>Bacteria</taxon>
        <taxon>Bacillati</taxon>
        <taxon>Actinomycetota</taxon>
        <taxon>Actinomycetes</taxon>
        <taxon>Streptosporangiales</taxon>
        <taxon>Thermomonosporaceae</taxon>
        <taxon>Actinomadura</taxon>
    </lineage>
</organism>
<feature type="compositionally biased region" description="Basic and acidic residues" evidence="7">
    <location>
        <begin position="817"/>
        <end position="850"/>
    </location>
</feature>
<dbReference type="PANTHER" id="PTHR30572">
    <property type="entry name" value="MEMBRANE COMPONENT OF TRANSPORTER-RELATED"/>
    <property type="match status" value="1"/>
</dbReference>
<dbReference type="GO" id="GO:0051301">
    <property type="term" value="P:cell division"/>
    <property type="evidence" value="ECO:0007669"/>
    <property type="project" value="UniProtKB-KW"/>
</dbReference>
<feature type="domain" description="ABC3 transporter permease C-terminal" evidence="9">
    <location>
        <begin position="249"/>
        <end position="368"/>
    </location>
</feature>
<feature type="transmembrane region" description="Helical" evidence="8">
    <location>
        <begin position="776"/>
        <end position="798"/>
    </location>
</feature>
<feature type="domain" description="DUF4253" evidence="10">
    <location>
        <begin position="1084"/>
        <end position="1191"/>
    </location>
</feature>
<dbReference type="GO" id="GO:0005886">
    <property type="term" value="C:plasma membrane"/>
    <property type="evidence" value="ECO:0007669"/>
    <property type="project" value="UniProtKB-SubCell"/>
</dbReference>
<comment type="subcellular location">
    <subcellularLocation>
        <location evidence="1">Cell membrane</location>
        <topology evidence="1">Multi-pass membrane protein</topology>
    </subcellularLocation>
</comment>
<dbReference type="Pfam" id="PF02687">
    <property type="entry name" value="FtsX"/>
    <property type="match status" value="2"/>
</dbReference>
<feature type="transmembrane region" description="Helical" evidence="8">
    <location>
        <begin position="12"/>
        <end position="33"/>
    </location>
</feature>
<evidence type="ECO:0000313" key="11">
    <source>
        <dbReference type="EMBL" id="MBB6394381.1"/>
    </source>
</evidence>
<feature type="transmembrane region" description="Helical" evidence="8">
    <location>
        <begin position="737"/>
        <end position="764"/>
    </location>
</feature>
<feature type="compositionally biased region" description="Pro residues" evidence="7">
    <location>
        <begin position="866"/>
        <end position="900"/>
    </location>
</feature>
<comment type="caution">
    <text evidence="11">The sequence shown here is derived from an EMBL/GenBank/DDBJ whole genome shotgun (WGS) entry which is preliminary data.</text>
</comment>
<feature type="domain" description="ABC3 transporter permease C-terminal" evidence="9">
    <location>
        <begin position="694"/>
        <end position="805"/>
    </location>
</feature>